<reference evidence="9" key="1">
    <citation type="journal article" date="2014" name="Genome Biol. Evol.">
        <title>Pangenome evidence for extensive interdomain horizontal transfer affecting lineage core and shell genes in uncultured planktonic thaumarchaeota and euryarchaeota.</title>
        <authorList>
            <person name="Deschamps P."/>
            <person name="Zivanovic Y."/>
            <person name="Moreira D."/>
            <person name="Rodriguez-Valera F."/>
            <person name="Lopez-Garcia P."/>
        </authorList>
    </citation>
    <scope>NUCLEOTIDE SEQUENCE</scope>
</reference>
<dbReference type="GO" id="GO:0051536">
    <property type="term" value="F:iron-sulfur cluster binding"/>
    <property type="evidence" value="ECO:0007669"/>
    <property type="project" value="UniProtKB-KW"/>
</dbReference>
<dbReference type="InterPro" id="IPR017896">
    <property type="entry name" value="4Fe4S_Fe-S-bd"/>
</dbReference>
<keyword evidence="4 7" id="KW-0249">Electron transport</keyword>
<dbReference type="PANTHER" id="PTHR36923:SF3">
    <property type="entry name" value="FERREDOXIN"/>
    <property type="match status" value="1"/>
</dbReference>
<dbReference type="Pfam" id="PF13459">
    <property type="entry name" value="Fer4_15"/>
    <property type="match status" value="1"/>
</dbReference>
<dbReference type="InterPro" id="IPR017900">
    <property type="entry name" value="4Fe4S_Fe_S_CS"/>
</dbReference>
<keyword evidence="6 7" id="KW-0411">Iron-sulfur</keyword>
<accession>A0A075GRY5</accession>
<evidence type="ECO:0000256" key="2">
    <source>
        <dbReference type="ARBA" id="ARBA00022448"/>
    </source>
</evidence>
<dbReference type="PROSITE" id="PS51379">
    <property type="entry name" value="4FE4S_FER_2"/>
    <property type="match status" value="1"/>
</dbReference>
<dbReference type="PRINTS" id="PR00352">
    <property type="entry name" value="3FE4SFRDOXIN"/>
</dbReference>
<dbReference type="InterPro" id="IPR051269">
    <property type="entry name" value="Fe-S_cluster_ET"/>
</dbReference>
<dbReference type="Gene3D" id="3.30.70.20">
    <property type="match status" value="1"/>
</dbReference>
<evidence type="ECO:0000313" key="9">
    <source>
        <dbReference type="EMBL" id="AIF06756.1"/>
    </source>
</evidence>
<keyword evidence="5 7" id="KW-0408">Iron</keyword>
<protein>
    <recommendedName>
        <fullName evidence="7">Ferredoxin</fullName>
    </recommendedName>
</protein>
<dbReference type="GO" id="GO:0009055">
    <property type="term" value="F:electron transfer activity"/>
    <property type="evidence" value="ECO:0007669"/>
    <property type="project" value="UniProtKB-UniRule"/>
</dbReference>
<proteinExistence type="predicted"/>
<keyword evidence="2 7" id="KW-0813">Transport</keyword>
<evidence type="ECO:0000256" key="1">
    <source>
        <dbReference type="ARBA" id="ARBA00001966"/>
    </source>
</evidence>
<dbReference type="SUPFAM" id="SSF54862">
    <property type="entry name" value="4Fe-4S ferredoxins"/>
    <property type="match status" value="1"/>
</dbReference>
<feature type="domain" description="4Fe-4S ferredoxin-type" evidence="8">
    <location>
        <begin position="3"/>
        <end position="31"/>
    </location>
</feature>
<dbReference type="PANTHER" id="PTHR36923">
    <property type="entry name" value="FERREDOXIN"/>
    <property type="match status" value="1"/>
</dbReference>
<evidence type="ECO:0000256" key="4">
    <source>
        <dbReference type="ARBA" id="ARBA00022982"/>
    </source>
</evidence>
<name>A0A075GRY5_9EURY</name>
<evidence type="ECO:0000259" key="8">
    <source>
        <dbReference type="PROSITE" id="PS51379"/>
    </source>
</evidence>
<evidence type="ECO:0000256" key="5">
    <source>
        <dbReference type="ARBA" id="ARBA00023004"/>
    </source>
</evidence>
<dbReference type="InterPro" id="IPR001080">
    <property type="entry name" value="3Fe4S_ferredoxin"/>
</dbReference>
<evidence type="ECO:0000256" key="6">
    <source>
        <dbReference type="ARBA" id="ARBA00023014"/>
    </source>
</evidence>
<dbReference type="GO" id="GO:0005506">
    <property type="term" value="F:iron ion binding"/>
    <property type="evidence" value="ECO:0007669"/>
    <property type="project" value="UniProtKB-UniRule"/>
</dbReference>
<dbReference type="GO" id="GO:0016491">
    <property type="term" value="F:oxidoreductase activity"/>
    <property type="evidence" value="ECO:0007669"/>
    <property type="project" value="UniProtKB-ARBA"/>
</dbReference>
<evidence type="ECO:0000256" key="7">
    <source>
        <dbReference type="RuleBase" id="RU368020"/>
    </source>
</evidence>
<comment type="function">
    <text evidence="7">Ferredoxins are iron-sulfur proteins that transfer electrons in a wide variety of metabolic reactions.</text>
</comment>
<keyword evidence="3 7" id="KW-0479">Metal-binding</keyword>
<dbReference type="EMBL" id="KF900780">
    <property type="protein sequence ID" value="AIF06756.1"/>
    <property type="molecule type" value="Genomic_DNA"/>
</dbReference>
<comment type="cofactor">
    <cofactor evidence="1">
        <name>[4Fe-4S] cluster</name>
        <dbReference type="ChEBI" id="CHEBI:49883"/>
    </cofactor>
</comment>
<dbReference type="PROSITE" id="PS00198">
    <property type="entry name" value="4FE4S_FER_1"/>
    <property type="match status" value="1"/>
</dbReference>
<organism evidence="9">
    <name type="scientific">uncultured marine group II/III euryarchaeote KM3_195_B08</name>
    <dbReference type="NCBI Taxonomy" id="1457970"/>
    <lineage>
        <taxon>Archaea</taxon>
        <taxon>Methanobacteriati</taxon>
        <taxon>Methanobacteriota</taxon>
        <taxon>environmental samples</taxon>
    </lineage>
</organism>
<sequence length="81" mass="8829">MGIKVIHERNICIGCAACAAVCPSHWEMADDGKSDLIGHTDNTNDIQSKEVDQTQFDGNMEAAKSCPVNCIHVEKDGERLI</sequence>
<dbReference type="AlphaFoldDB" id="A0A075GRY5"/>
<evidence type="ECO:0000256" key="3">
    <source>
        <dbReference type="ARBA" id="ARBA00022723"/>
    </source>
</evidence>